<evidence type="ECO:0000256" key="12">
    <source>
        <dbReference type="SAM" id="Coils"/>
    </source>
</evidence>
<dbReference type="CDD" id="cd12152">
    <property type="entry name" value="F1-ATPase_delta"/>
    <property type="match status" value="1"/>
</dbReference>
<organism evidence="14 15">
    <name type="scientific">Cohaesibacter marisflavi</name>
    <dbReference type="NCBI Taxonomy" id="655353"/>
    <lineage>
        <taxon>Bacteria</taxon>
        <taxon>Pseudomonadati</taxon>
        <taxon>Pseudomonadota</taxon>
        <taxon>Alphaproteobacteria</taxon>
        <taxon>Hyphomicrobiales</taxon>
        <taxon>Cohaesibacteraceae</taxon>
    </lineage>
</organism>
<evidence type="ECO:0000256" key="9">
    <source>
        <dbReference type="ARBA" id="ARBA00023310"/>
    </source>
</evidence>
<dbReference type="GO" id="GO:0046933">
    <property type="term" value="F:proton-transporting ATP synthase activity, rotational mechanism"/>
    <property type="evidence" value="ECO:0007669"/>
    <property type="project" value="UniProtKB-UniRule"/>
</dbReference>
<dbReference type="OrthoDB" id="9799969at2"/>
<reference evidence="14 15" key="1">
    <citation type="submission" date="2016-10" db="EMBL/GenBank/DDBJ databases">
        <authorList>
            <person name="de Groot N.N."/>
        </authorList>
    </citation>
    <scope>NUCLEOTIDE SEQUENCE [LARGE SCALE GENOMIC DNA]</scope>
    <source>
        <strain evidence="14 15">CGMCC 1.9157</strain>
    </source>
</reference>
<evidence type="ECO:0000256" key="4">
    <source>
        <dbReference type="ARBA" id="ARBA00022448"/>
    </source>
</evidence>
<dbReference type="Gene3D" id="2.60.15.10">
    <property type="entry name" value="F0F1 ATP synthase delta/epsilon subunit, N-terminal"/>
    <property type="match status" value="1"/>
</dbReference>
<dbReference type="AlphaFoldDB" id="A0A1I5JHM1"/>
<dbReference type="SUPFAM" id="SSF51344">
    <property type="entry name" value="Epsilon subunit of F1F0-ATP synthase N-terminal domain"/>
    <property type="match status" value="1"/>
</dbReference>
<evidence type="ECO:0000256" key="1">
    <source>
        <dbReference type="ARBA" id="ARBA00003543"/>
    </source>
</evidence>
<dbReference type="Pfam" id="PF02823">
    <property type="entry name" value="ATP-synt_DE_N"/>
    <property type="match status" value="1"/>
</dbReference>
<keyword evidence="12" id="KW-0175">Coiled coil</keyword>
<dbReference type="STRING" id="655353.SAMN04488056_111161"/>
<dbReference type="PANTHER" id="PTHR13822">
    <property type="entry name" value="ATP SYNTHASE DELTA/EPSILON CHAIN"/>
    <property type="match status" value="1"/>
</dbReference>
<dbReference type="InterPro" id="IPR020546">
    <property type="entry name" value="ATP_synth_F1_dsu/esu_N"/>
</dbReference>
<dbReference type="GO" id="GO:0012505">
    <property type="term" value="C:endomembrane system"/>
    <property type="evidence" value="ECO:0007669"/>
    <property type="project" value="UniProtKB-SubCell"/>
</dbReference>
<dbReference type="GO" id="GO:0045259">
    <property type="term" value="C:proton-transporting ATP synthase complex"/>
    <property type="evidence" value="ECO:0007669"/>
    <property type="project" value="UniProtKB-KW"/>
</dbReference>
<evidence type="ECO:0000256" key="3">
    <source>
        <dbReference type="ARBA" id="ARBA00005712"/>
    </source>
</evidence>
<dbReference type="RefSeq" id="WP_090074651.1">
    <property type="nucleotide sequence ID" value="NZ_FOVR01000011.1"/>
</dbReference>
<evidence type="ECO:0000313" key="15">
    <source>
        <dbReference type="Proteomes" id="UP000199236"/>
    </source>
</evidence>
<dbReference type="PANTHER" id="PTHR13822:SF10">
    <property type="entry name" value="ATP SYNTHASE EPSILON CHAIN, CHLOROPLASTIC"/>
    <property type="match status" value="1"/>
</dbReference>
<evidence type="ECO:0000256" key="5">
    <source>
        <dbReference type="ARBA" id="ARBA00022781"/>
    </source>
</evidence>
<comment type="similarity">
    <text evidence="3 10 11">Belongs to the ATPase epsilon chain family.</text>
</comment>
<evidence type="ECO:0000313" key="14">
    <source>
        <dbReference type="EMBL" id="SFO72180.1"/>
    </source>
</evidence>
<comment type="subunit">
    <text evidence="10 11">F-type ATPases have 2 components, CF(1) - the catalytic core - and CF(0) - the membrane proton channel. CF(1) has five subunits: alpha(3), beta(3), gamma(1), delta(1), epsilon(1). CF(0) has three main subunits: a, b and c.</text>
</comment>
<evidence type="ECO:0000256" key="6">
    <source>
        <dbReference type="ARBA" id="ARBA00023065"/>
    </source>
</evidence>
<comment type="function">
    <text evidence="1 10">Produces ATP from ADP in the presence of a proton gradient across the membrane.</text>
</comment>
<evidence type="ECO:0000259" key="13">
    <source>
        <dbReference type="Pfam" id="PF02823"/>
    </source>
</evidence>
<dbReference type="GO" id="GO:0005524">
    <property type="term" value="F:ATP binding"/>
    <property type="evidence" value="ECO:0007669"/>
    <property type="project" value="UniProtKB-UniRule"/>
</dbReference>
<dbReference type="InterPro" id="IPR036771">
    <property type="entry name" value="ATPsynth_dsu/esu_N"/>
</dbReference>
<dbReference type="GO" id="GO:0005886">
    <property type="term" value="C:plasma membrane"/>
    <property type="evidence" value="ECO:0007669"/>
    <property type="project" value="UniProtKB-SubCell"/>
</dbReference>
<sequence length="134" mass="14563">MAEAFGFELVSPERLVLSESCVSVLVPGTDGYFTVLNNHAPVISTIAPGILEAELEDGSKRDIYVRGGFADVNDAGLKILVEQALPVEELDHEKMAQLIKDAEEDVADAETDDQRNEATLRLARLQKIQVAVAQ</sequence>
<keyword evidence="15" id="KW-1185">Reference proteome</keyword>
<dbReference type="Proteomes" id="UP000199236">
    <property type="component" value="Unassembled WGS sequence"/>
</dbReference>
<evidence type="ECO:0000256" key="11">
    <source>
        <dbReference type="RuleBase" id="RU003656"/>
    </source>
</evidence>
<dbReference type="NCBIfam" id="TIGR01216">
    <property type="entry name" value="ATP_synt_epsi"/>
    <property type="match status" value="1"/>
</dbReference>
<keyword evidence="8 10" id="KW-0139">CF(1)</keyword>
<feature type="domain" description="ATP synthase F1 complex delta/epsilon subunit N-terminal" evidence="13">
    <location>
        <begin position="7"/>
        <end position="84"/>
    </location>
</feature>
<proteinExistence type="inferred from homology"/>
<evidence type="ECO:0000256" key="8">
    <source>
        <dbReference type="ARBA" id="ARBA00023196"/>
    </source>
</evidence>
<protein>
    <recommendedName>
        <fullName evidence="10">ATP synthase epsilon chain</fullName>
    </recommendedName>
    <alternativeName>
        <fullName evidence="10">ATP synthase F1 sector epsilon subunit</fullName>
    </alternativeName>
    <alternativeName>
        <fullName evidence="10">F-ATPase epsilon subunit</fullName>
    </alternativeName>
</protein>
<keyword evidence="9 10" id="KW-0066">ATP synthesis</keyword>
<gene>
    <name evidence="10" type="primary">atpC</name>
    <name evidence="14" type="ORF">SAMN04488056_111161</name>
</gene>
<evidence type="ECO:0000256" key="10">
    <source>
        <dbReference type="HAMAP-Rule" id="MF_00530"/>
    </source>
</evidence>
<name>A0A1I5JHM1_9HYPH</name>
<keyword evidence="4 10" id="KW-0813">Transport</keyword>
<accession>A0A1I5JHM1</accession>
<dbReference type="HAMAP" id="MF_00530">
    <property type="entry name" value="ATP_synth_epsil_bac"/>
    <property type="match status" value="1"/>
</dbReference>
<evidence type="ECO:0000256" key="7">
    <source>
        <dbReference type="ARBA" id="ARBA00023136"/>
    </source>
</evidence>
<dbReference type="EMBL" id="FOVR01000011">
    <property type="protein sequence ID" value="SFO72180.1"/>
    <property type="molecule type" value="Genomic_DNA"/>
</dbReference>
<keyword evidence="6 10" id="KW-0406">Ion transport</keyword>
<keyword evidence="10" id="KW-1003">Cell membrane</keyword>
<feature type="coiled-coil region" evidence="12">
    <location>
        <begin position="92"/>
        <end position="119"/>
    </location>
</feature>
<keyword evidence="5 10" id="KW-0375">Hydrogen ion transport</keyword>
<keyword evidence="7 10" id="KW-0472">Membrane</keyword>
<evidence type="ECO:0000256" key="2">
    <source>
        <dbReference type="ARBA" id="ARBA00004184"/>
    </source>
</evidence>
<comment type="subcellular location">
    <subcellularLocation>
        <location evidence="10">Cell membrane</location>
        <topology evidence="10">Peripheral membrane protein</topology>
    </subcellularLocation>
    <subcellularLocation>
        <location evidence="2">Endomembrane system</location>
        <topology evidence="2">Peripheral membrane protein</topology>
    </subcellularLocation>
</comment>
<dbReference type="InterPro" id="IPR001469">
    <property type="entry name" value="ATP_synth_F1_dsu/esu"/>
</dbReference>
<dbReference type="NCBIfam" id="NF001851">
    <property type="entry name" value="PRK00571.2-4"/>
    <property type="match status" value="1"/>
</dbReference>